<dbReference type="Gene3D" id="3.40.720.10">
    <property type="entry name" value="Alkaline Phosphatase, subunit A"/>
    <property type="match status" value="1"/>
</dbReference>
<protein>
    <submittedName>
        <fullName evidence="1">Phosphonoacetate hydrolase</fullName>
    </submittedName>
</protein>
<dbReference type="InterPro" id="IPR017850">
    <property type="entry name" value="Alkaline_phosphatase_core_sf"/>
</dbReference>
<dbReference type="Pfam" id="PF01663">
    <property type="entry name" value="Phosphodiest"/>
    <property type="match status" value="1"/>
</dbReference>
<keyword evidence="2" id="KW-1185">Reference proteome</keyword>
<dbReference type="InterPro" id="IPR002591">
    <property type="entry name" value="Phosphodiest/P_Trfase"/>
</dbReference>
<evidence type="ECO:0000313" key="2">
    <source>
        <dbReference type="Proteomes" id="UP000294662"/>
    </source>
</evidence>
<dbReference type="Gene3D" id="3.30.1360.110">
    <property type="entry name" value="Domain 2, Phosphonoacetate Hydrolase"/>
    <property type="match status" value="1"/>
</dbReference>
<dbReference type="SUPFAM" id="SSF53649">
    <property type="entry name" value="Alkaline phosphatase-like"/>
    <property type="match status" value="1"/>
</dbReference>
<comment type="caution">
    <text evidence="1">The sequence shown here is derived from an EMBL/GenBank/DDBJ whole genome shotgun (WGS) entry which is preliminary data.</text>
</comment>
<organism evidence="1 2">
    <name type="scientific">Antarcticimicrobium sediminis</name>
    <dbReference type="NCBI Taxonomy" id="2546227"/>
    <lineage>
        <taxon>Bacteria</taxon>
        <taxon>Pseudomonadati</taxon>
        <taxon>Pseudomonadota</taxon>
        <taxon>Alphaproteobacteria</taxon>
        <taxon>Rhodobacterales</taxon>
        <taxon>Paracoccaceae</taxon>
        <taxon>Antarcticimicrobium</taxon>
    </lineage>
</organism>
<dbReference type="GO" id="GO:0016787">
    <property type="term" value="F:hydrolase activity"/>
    <property type="evidence" value="ECO:0007669"/>
    <property type="project" value="UniProtKB-KW"/>
</dbReference>
<dbReference type="PANTHER" id="PTHR10151">
    <property type="entry name" value="ECTONUCLEOTIDE PYROPHOSPHATASE/PHOSPHODIESTERASE"/>
    <property type="match status" value="1"/>
</dbReference>
<dbReference type="AlphaFoldDB" id="A0A4R5EEK0"/>
<dbReference type="InterPro" id="IPR023116">
    <property type="entry name" value="Phosphonoacetate_hydro_insert"/>
</dbReference>
<dbReference type="Proteomes" id="UP000294662">
    <property type="component" value="Unassembled WGS sequence"/>
</dbReference>
<name>A0A4R5EEK0_9RHOB</name>
<reference evidence="1 2" key="1">
    <citation type="submission" date="2019-03" db="EMBL/GenBank/DDBJ databases">
        <authorList>
            <person name="Zhang S."/>
        </authorList>
    </citation>
    <scope>NUCLEOTIDE SEQUENCE [LARGE SCALE GENOMIC DNA]</scope>
    <source>
        <strain evidence="1 2">S4J41</strain>
    </source>
</reference>
<dbReference type="RefSeq" id="WP_132831681.1">
    <property type="nucleotide sequence ID" value="NZ_SMFP01000051.1"/>
</dbReference>
<gene>
    <name evidence="1" type="ORF">E1B25_21935</name>
</gene>
<evidence type="ECO:0000313" key="1">
    <source>
        <dbReference type="EMBL" id="TDE32720.1"/>
    </source>
</evidence>
<dbReference type="OrthoDB" id="3590172at2"/>
<accession>A0A4R5EEK0</accession>
<sequence>MDRIEVNGRSYDRPEEPTVVVCFDGCDPRYLDAAKKDNVAPFMTEELLGFCATSAMPSFTNPNNVSIVTGARASIHGISGNYFCDIENDREVMMNSPEFLRCGTILAAQAAEGVSVAVITAKEKLMKLLGHGLPSSAVCRAIETGGSETWLPATSPNMYGPDSTLAVFDSGIRLLKERSPELIYLSTTDYMQHTYAPEAPEALAFYASIDERLRMLHGMGARLVVTADHGMNCKSRGNGELAAVWLKGLLEREGVVGHIVLPISDPHVKHHGALGGLGHIYLADDKADQIACVLRGIEGIERVMGKAEAANELALPFDRIGDLVVIADANHVVGTRPTEHDLAALDGALRSHGGFAETRVPFLVNRSVSKEHEISGLWNFDV</sequence>
<dbReference type="PANTHER" id="PTHR10151:SF120">
    <property type="entry name" value="BIS(5'-ADENOSYL)-TRIPHOSPHATASE"/>
    <property type="match status" value="1"/>
</dbReference>
<keyword evidence="1" id="KW-0378">Hydrolase</keyword>
<proteinExistence type="predicted"/>
<dbReference type="EMBL" id="SMFP01000051">
    <property type="protein sequence ID" value="TDE32720.1"/>
    <property type="molecule type" value="Genomic_DNA"/>
</dbReference>